<comment type="caution">
    <text evidence="1">The sequence shown here is derived from an EMBL/GenBank/DDBJ whole genome shotgun (WGS) entry which is preliminary data.</text>
</comment>
<gene>
    <name evidence="1" type="ORF">A2934_03205</name>
</gene>
<name>A0A1G2L6J1_9BACT</name>
<accession>A0A1G2L6J1</accession>
<dbReference type="Proteomes" id="UP000177982">
    <property type="component" value="Unassembled WGS sequence"/>
</dbReference>
<evidence type="ECO:0000313" key="1">
    <source>
        <dbReference type="EMBL" id="OHA07273.1"/>
    </source>
</evidence>
<protein>
    <submittedName>
        <fullName evidence="1">Uncharacterized protein</fullName>
    </submittedName>
</protein>
<dbReference type="EMBL" id="MHQO01000013">
    <property type="protein sequence ID" value="OHA07273.1"/>
    <property type="molecule type" value="Genomic_DNA"/>
</dbReference>
<reference evidence="1 2" key="1">
    <citation type="journal article" date="2016" name="Nat. Commun.">
        <title>Thousands of microbial genomes shed light on interconnected biogeochemical processes in an aquifer system.</title>
        <authorList>
            <person name="Anantharaman K."/>
            <person name="Brown C.T."/>
            <person name="Hug L.A."/>
            <person name="Sharon I."/>
            <person name="Castelle C.J."/>
            <person name="Probst A.J."/>
            <person name="Thomas B.C."/>
            <person name="Singh A."/>
            <person name="Wilkins M.J."/>
            <person name="Karaoz U."/>
            <person name="Brodie E.L."/>
            <person name="Williams K.H."/>
            <person name="Hubbard S.S."/>
            <person name="Banfield J.F."/>
        </authorList>
    </citation>
    <scope>NUCLEOTIDE SEQUENCE [LARGE SCALE GENOMIC DNA]</scope>
</reference>
<dbReference type="AlphaFoldDB" id="A0A1G2L6J1"/>
<sequence>MRIFESHRKEYFDKYWQSNKHGIMKQRVARRTETRREIIKFFGEKCGVCGFNNVKALQIDHKIGGGTKEMKQMKGEYFFRIYKKMLLDPKEFSKKYQLLCANCNWLKRYKNNEVKVSKYK</sequence>
<evidence type="ECO:0000313" key="2">
    <source>
        <dbReference type="Proteomes" id="UP000177982"/>
    </source>
</evidence>
<proteinExistence type="predicted"/>
<organism evidence="1 2">
    <name type="scientific">Candidatus Sungbacteria bacterium RIFCSPLOWO2_01_FULL_47_10</name>
    <dbReference type="NCBI Taxonomy" id="1802276"/>
    <lineage>
        <taxon>Bacteria</taxon>
        <taxon>Candidatus Sungiibacteriota</taxon>
    </lineage>
</organism>